<dbReference type="Gene3D" id="3.30.70.560">
    <property type="entry name" value="7,8-Dihydro-6-hydroxymethylpterin-pyrophosphokinase HPPK"/>
    <property type="match status" value="1"/>
</dbReference>
<evidence type="ECO:0000313" key="9">
    <source>
        <dbReference type="EMBL" id="MBC5849470.1"/>
    </source>
</evidence>
<keyword evidence="6" id="KW-0067">ATP-binding</keyword>
<dbReference type="GO" id="GO:0005524">
    <property type="term" value="F:ATP binding"/>
    <property type="evidence" value="ECO:0007669"/>
    <property type="project" value="UniProtKB-KW"/>
</dbReference>
<proteinExistence type="predicted"/>
<keyword evidence="7" id="KW-0289">Folate biosynthesis</keyword>
<dbReference type="EMBL" id="JACRUP010000001">
    <property type="protein sequence ID" value="MBC5849470.1"/>
    <property type="molecule type" value="Genomic_DNA"/>
</dbReference>
<gene>
    <name evidence="9" type="primary">folK</name>
    <name evidence="9" type="ORF">H8Q88_00630</name>
</gene>
<dbReference type="CDD" id="cd00483">
    <property type="entry name" value="HPPK"/>
    <property type="match status" value="1"/>
</dbReference>
<comment type="caution">
    <text evidence="9">The sequence shown here is derived from an EMBL/GenBank/DDBJ whole genome shotgun (WGS) entry which is preliminary data.</text>
</comment>
<dbReference type="Proteomes" id="UP000615796">
    <property type="component" value="Unassembled WGS sequence"/>
</dbReference>
<dbReference type="Pfam" id="PF01288">
    <property type="entry name" value="HPPK"/>
    <property type="match status" value="1"/>
</dbReference>
<dbReference type="PANTHER" id="PTHR43071">
    <property type="entry name" value="2-AMINO-4-HYDROXY-6-HYDROXYMETHYLDIHYDROPTERIDINE PYROPHOSPHOKINASE"/>
    <property type="match status" value="1"/>
</dbReference>
<evidence type="ECO:0000256" key="7">
    <source>
        <dbReference type="ARBA" id="ARBA00022909"/>
    </source>
</evidence>
<evidence type="ECO:0000256" key="2">
    <source>
        <dbReference type="ARBA" id="ARBA00013253"/>
    </source>
</evidence>
<protein>
    <recommendedName>
        <fullName evidence="2">2-amino-4-hydroxy-6-hydroxymethyldihydropteridine diphosphokinase</fullName>
        <ecNumber evidence="2">2.7.6.3</ecNumber>
    </recommendedName>
</protein>
<feature type="domain" description="7,8-dihydro-6-hydroxymethylpterin-pyrophosphokinase" evidence="8">
    <location>
        <begin position="5"/>
        <end position="129"/>
    </location>
</feature>
<dbReference type="RefSeq" id="WP_154169171.1">
    <property type="nucleotide sequence ID" value="NZ_CP046822.1"/>
</dbReference>
<dbReference type="GO" id="GO:0003848">
    <property type="term" value="F:2-amino-4-hydroxy-6-hydroxymethyldihydropteridine diphosphokinase activity"/>
    <property type="evidence" value="ECO:0007669"/>
    <property type="project" value="UniProtKB-EC"/>
</dbReference>
<evidence type="ECO:0000259" key="8">
    <source>
        <dbReference type="Pfam" id="PF01288"/>
    </source>
</evidence>
<dbReference type="SUPFAM" id="SSF55083">
    <property type="entry name" value="6-hydroxymethyl-7,8-dihydropterin pyrophosphokinase, HPPK"/>
    <property type="match status" value="1"/>
</dbReference>
<name>A0A9X0UG78_VIBME</name>
<keyword evidence="3 9" id="KW-0808">Transferase</keyword>
<dbReference type="GO" id="GO:0046656">
    <property type="term" value="P:folic acid biosynthetic process"/>
    <property type="evidence" value="ECO:0007669"/>
    <property type="project" value="UniProtKB-KW"/>
</dbReference>
<dbReference type="NCBIfam" id="TIGR01498">
    <property type="entry name" value="folK"/>
    <property type="match status" value="1"/>
</dbReference>
<dbReference type="PANTHER" id="PTHR43071:SF2">
    <property type="entry name" value="2-AMINO-4-HYDROXY-6-HYDROXYMETHYLDIHYDROPTERIDINE PYROPHOSPHOKINASE"/>
    <property type="match status" value="1"/>
</dbReference>
<evidence type="ECO:0000256" key="5">
    <source>
        <dbReference type="ARBA" id="ARBA00022777"/>
    </source>
</evidence>
<evidence type="ECO:0000313" key="10">
    <source>
        <dbReference type="Proteomes" id="UP000615796"/>
    </source>
</evidence>
<keyword evidence="5" id="KW-0418">Kinase</keyword>
<organism evidence="9 10">
    <name type="scientific">Vibrio metschnikovii</name>
    <dbReference type="NCBI Taxonomy" id="28172"/>
    <lineage>
        <taxon>Bacteria</taxon>
        <taxon>Pseudomonadati</taxon>
        <taxon>Pseudomonadota</taxon>
        <taxon>Gammaproteobacteria</taxon>
        <taxon>Vibrionales</taxon>
        <taxon>Vibrionaceae</taxon>
        <taxon>Vibrio</taxon>
    </lineage>
</organism>
<dbReference type="InterPro" id="IPR000550">
    <property type="entry name" value="Hppk"/>
</dbReference>
<dbReference type="EC" id="2.7.6.3" evidence="2"/>
<comment type="pathway">
    <text evidence="1">Cofactor biosynthesis; tetrahydrofolate biosynthesis; 2-amino-4-hydroxy-6-hydroxymethyl-7,8-dihydropteridine diphosphate from 7,8-dihydroneopterin triphosphate: step 4/4.</text>
</comment>
<dbReference type="GO" id="GO:0016301">
    <property type="term" value="F:kinase activity"/>
    <property type="evidence" value="ECO:0007669"/>
    <property type="project" value="UniProtKB-KW"/>
</dbReference>
<keyword evidence="10" id="KW-1185">Reference proteome</keyword>
<sequence>MITCYIGIGSNVQRHRHIEAGCRELATLTDRLRLSSVYECPSVGFDSHAFYNLVAEITTTLSLPVLLEKLRDIERRWGREINAKKFQDRTLDLDLLLYGEQVSSEAPVLPRRDIYHYPFVIQPLYELSPQLLIPGSEQTVQEVWQATPDLDSLTLIPLWFSIRKSVN</sequence>
<dbReference type="InterPro" id="IPR035907">
    <property type="entry name" value="Hppk_sf"/>
</dbReference>
<evidence type="ECO:0000256" key="1">
    <source>
        <dbReference type="ARBA" id="ARBA00005051"/>
    </source>
</evidence>
<accession>A0A9X0UG78</accession>
<evidence type="ECO:0000256" key="3">
    <source>
        <dbReference type="ARBA" id="ARBA00022679"/>
    </source>
</evidence>
<dbReference type="AlphaFoldDB" id="A0A9X0UG78"/>
<evidence type="ECO:0000256" key="6">
    <source>
        <dbReference type="ARBA" id="ARBA00022840"/>
    </source>
</evidence>
<evidence type="ECO:0000256" key="4">
    <source>
        <dbReference type="ARBA" id="ARBA00022741"/>
    </source>
</evidence>
<keyword evidence="4" id="KW-0547">Nucleotide-binding</keyword>
<reference evidence="9" key="1">
    <citation type="submission" date="2020-08" db="EMBL/GenBank/DDBJ databases">
        <title>Genome Sequencing and Pan-Genome Analysis of Migratory bird Vibrio Strains, Inner Mongolia.</title>
        <authorList>
            <person name="Zheng L."/>
        </authorList>
    </citation>
    <scope>NUCLEOTIDE SEQUENCE</scope>
    <source>
        <strain evidence="9">M13F</strain>
    </source>
</reference>